<evidence type="ECO:0000313" key="2">
    <source>
        <dbReference type="Proteomes" id="UP000288102"/>
    </source>
</evidence>
<gene>
    <name evidence="1" type="ORF">D0817_15165</name>
</gene>
<protein>
    <submittedName>
        <fullName evidence="1">Uncharacterized protein</fullName>
    </submittedName>
</protein>
<dbReference type="OrthoDB" id="1360094at2"/>
<dbReference type="RefSeq" id="WP_127339190.1">
    <property type="nucleotide sequence ID" value="NZ_QWDM01000009.1"/>
</dbReference>
<evidence type="ECO:0000313" key="1">
    <source>
        <dbReference type="EMBL" id="RUT69518.1"/>
    </source>
</evidence>
<accession>A0A434A539</accession>
<comment type="caution">
    <text evidence="1">The sequence shown here is derived from an EMBL/GenBank/DDBJ whole genome shotgun (WGS) entry which is preliminary data.</text>
</comment>
<name>A0A434A539_9FLAO</name>
<dbReference type="EMBL" id="QWDM01000009">
    <property type="protein sequence ID" value="RUT69518.1"/>
    <property type="molecule type" value="Genomic_DNA"/>
</dbReference>
<reference evidence="2" key="1">
    <citation type="journal article" date="2019" name="Syst. Appl. Microbiol.">
        <title>Flavobacterium circumlabens sp. nov. and Flavobacterium cupreum sp. nov., two psychrotrophic species isolated from Antarctic environmental samples.</title>
        <authorList>
            <person name="Kralova S."/>
            <person name="Busse H.-J."/>
            <person name="Svec P."/>
            <person name="Maslanova I."/>
            <person name="Stankova E."/>
            <person name="Bartak M."/>
            <person name="Sedlacek I."/>
        </authorList>
    </citation>
    <scope>NUCLEOTIDE SEQUENCE [LARGE SCALE GENOMIC DNA]</scope>
    <source>
        <strain evidence="2">CCM 8825</strain>
    </source>
</reference>
<dbReference type="AlphaFoldDB" id="A0A434A539"/>
<proteinExistence type="predicted"/>
<dbReference type="Proteomes" id="UP000288102">
    <property type="component" value="Unassembled WGS sequence"/>
</dbReference>
<organism evidence="1 2">
    <name type="scientific">Flavobacterium cupreum</name>
    <dbReference type="NCBI Taxonomy" id="2133766"/>
    <lineage>
        <taxon>Bacteria</taxon>
        <taxon>Pseudomonadati</taxon>
        <taxon>Bacteroidota</taxon>
        <taxon>Flavobacteriia</taxon>
        <taxon>Flavobacteriales</taxon>
        <taxon>Flavobacteriaceae</taxon>
        <taxon>Flavobacterium</taxon>
    </lineage>
</organism>
<sequence>MLLLFSITGRAQDTIAIPFEKITPPLVERGTTGERYFGDLLIQYTIDTTGKIVVCVLYLSTVLVGVESLTATNPVYQFDLKSGESTASGSLSIFLNFSPLVSTLKADLTYTVKENNTSFPYKGDLVGWYIY</sequence>
<keyword evidence="2" id="KW-1185">Reference proteome</keyword>